<dbReference type="EMBL" id="NAJQ01001404">
    <property type="protein sequence ID" value="TKA59683.1"/>
    <property type="molecule type" value="Genomic_DNA"/>
</dbReference>
<comment type="caution">
    <text evidence="2">The sequence shown here is derived from an EMBL/GenBank/DDBJ whole genome shotgun (WGS) entry which is preliminary data.</text>
</comment>
<reference evidence="2 3" key="1">
    <citation type="submission" date="2017-03" db="EMBL/GenBank/DDBJ databases">
        <title>Genomes of endolithic fungi from Antarctica.</title>
        <authorList>
            <person name="Coleine C."/>
            <person name="Masonjones S."/>
            <person name="Stajich J.E."/>
        </authorList>
    </citation>
    <scope>NUCLEOTIDE SEQUENCE [LARGE SCALE GENOMIC DNA]</scope>
    <source>
        <strain evidence="2 3">CCFEE 5184</strain>
    </source>
</reference>
<evidence type="ECO:0000256" key="1">
    <source>
        <dbReference type="SAM" id="MobiDB-lite"/>
    </source>
</evidence>
<dbReference type="Proteomes" id="UP000309340">
    <property type="component" value="Unassembled WGS sequence"/>
</dbReference>
<evidence type="ECO:0000313" key="3">
    <source>
        <dbReference type="Proteomes" id="UP000309340"/>
    </source>
</evidence>
<sequence length="99" mass="10417">MSTAVAESERIAAMRARSPQNKLGGELPGVARDLSGGSMNRPDAPPVRFYDRNDIKLALAEYDANKTGPPRDLALPEGRPFAGQVTAITSTAAGLLPLV</sequence>
<name>A0A4U0WBT8_9PEZI</name>
<evidence type="ECO:0000313" key="2">
    <source>
        <dbReference type="EMBL" id="TKA59683.1"/>
    </source>
</evidence>
<gene>
    <name evidence="2" type="ORF">B0A55_13243</name>
</gene>
<protein>
    <submittedName>
        <fullName evidence="2">Uncharacterized protein</fullName>
    </submittedName>
</protein>
<keyword evidence="3" id="KW-1185">Reference proteome</keyword>
<feature type="region of interest" description="Disordered" evidence="1">
    <location>
        <begin position="1"/>
        <end position="47"/>
    </location>
</feature>
<organism evidence="2 3">
    <name type="scientific">Friedmanniomyces simplex</name>
    <dbReference type="NCBI Taxonomy" id="329884"/>
    <lineage>
        <taxon>Eukaryota</taxon>
        <taxon>Fungi</taxon>
        <taxon>Dikarya</taxon>
        <taxon>Ascomycota</taxon>
        <taxon>Pezizomycotina</taxon>
        <taxon>Dothideomycetes</taxon>
        <taxon>Dothideomycetidae</taxon>
        <taxon>Mycosphaerellales</taxon>
        <taxon>Teratosphaeriaceae</taxon>
        <taxon>Friedmanniomyces</taxon>
    </lineage>
</organism>
<dbReference type="AlphaFoldDB" id="A0A4U0WBT8"/>
<proteinExistence type="predicted"/>
<accession>A0A4U0WBT8</accession>